<organism evidence="2 3">
    <name type="scientific">Cryptosporangium aurantiacum</name>
    <dbReference type="NCBI Taxonomy" id="134849"/>
    <lineage>
        <taxon>Bacteria</taxon>
        <taxon>Bacillati</taxon>
        <taxon>Actinomycetota</taxon>
        <taxon>Actinomycetes</taxon>
        <taxon>Cryptosporangiales</taxon>
        <taxon>Cryptosporangiaceae</taxon>
        <taxon>Cryptosporangium</taxon>
    </lineage>
</organism>
<dbReference type="RefSeq" id="WP_073263219.1">
    <property type="nucleotide sequence ID" value="NZ_FRCS01000015.1"/>
</dbReference>
<evidence type="ECO:0000313" key="3">
    <source>
        <dbReference type="Proteomes" id="UP000184440"/>
    </source>
</evidence>
<sequence>MTRPEPLFVEIDAPTPRERGRQHGEQAAAAVVRSRDRYAEYFGTRLGLPWARVQELAELWIPPTRDLAPDLLEEMDGIAESTGLTLPEVVALNGRGEIVYDATFATMDAEPDNDGCTSFSLAATATGDQRVYAGQNWDWYSSVEDTIAIVRIVQEGKPTIVMQTEAGQIGRQGANSAGLALNANGLGGRFGATVGVLQTVIRRLVLETSRIYDAIRIPFALRQHIAANLLLTYRNGFSINLETTPQGHRWRFAQDGLITHANHYQLEVPPAIAEDYRPFTADSIYRDHLLERSLRDPEVRAPGGDTLAGIKHALSDPFGAPYGVASIGQPRSSGGAYARTVASSIVDLTTGEYHFVLGVPEPDSYRLLPWNLYDGPTFDGVNGDRSEVCAAVGGAR</sequence>
<accession>A0A1M7RJ48</accession>
<keyword evidence="3" id="KW-1185">Reference proteome</keyword>
<dbReference type="InterPro" id="IPR005079">
    <property type="entry name" value="Peptidase_C45_hydrolase"/>
</dbReference>
<keyword evidence="2" id="KW-0808">Transferase</keyword>
<evidence type="ECO:0000313" key="2">
    <source>
        <dbReference type="EMBL" id="SHN46323.1"/>
    </source>
</evidence>
<dbReference type="STRING" id="134849.SAMN05443668_1158"/>
<gene>
    <name evidence="2" type="ORF">SAMN05443668_1158</name>
</gene>
<dbReference type="EMBL" id="FRCS01000015">
    <property type="protein sequence ID" value="SHN46323.1"/>
    <property type="molecule type" value="Genomic_DNA"/>
</dbReference>
<keyword evidence="2" id="KW-0012">Acyltransferase</keyword>
<dbReference type="InterPro" id="IPR047801">
    <property type="entry name" value="Peptidase_C45"/>
</dbReference>
<dbReference type="Gene3D" id="1.10.10.2120">
    <property type="match status" value="1"/>
</dbReference>
<feature type="domain" description="Peptidase C45 hydrolase" evidence="1">
    <location>
        <begin position="127"/>
        <end position="358"/>
    </location>
</feature>
<dbReference type="InterPro" id="IPR047794">
    <property type="entry name" value="C45_proenzyme-like"/>
</dbReference>
<dbReference type="Gene3D" id="3.60.60.10">
    <property type="entry name" value="Penicillin V Acylase, Chain A"/>
    <property type="match status" value="1"/>
</dbReference>
<dbReference type="Pfam" id="PF03417">
    <property type="entry name" value="AAT"/>
    <property type="match status" value="1"/>
</dbReference>
<proteinExistence type="predicted"/>
<dbReference type="Proteomes" id="UP000184440">
    <property type="component" value="Unassembled WGS sequence"/>
</dbReference>
<dbReference type="AlphaFoldDB" id="A0A1M7RJ48"/>
<dbReference type="PANTHER" id="PTHR34180">
    <property type="entry name" value="PEPTIDASE C45"/>
    <property type="match status" value="1"/>
</dbReference>
<reference evidence="2 3" key="1">
    <citation type="submission" date="2016-11" db="EMBL/GenBank/DDBJ databases">
        <authorList>
            <person name="Jaros S."/>
            <person name="Januszkiewicz K."/>
            <person name="Wedrychowicz H."/>
        </authorList>
    </citation>
    <scope>NUCLEOTIDE SEQUENCE [LARGE SCALE GENOMIC DNA]</scope>
    <source>
        <strain evidence="2 3">DSM 46144</strain>
    </source>
</reference>
<dbReference type="PANTHER" id="PTHR34180:SF1">
    <property type="entry name" value="BETA-ALANYL-DOPAMINE_CARCININE HYDROLASE"/>
    <property type="match status" value="1"/>
</dbReference>
<evidence type="ECO:0000259" key="1">
    <source>
        <dbReference type="Pfam" id="PF03417"/>
    </source>
</evidence>
<name>A0A1M7RJ48_9ACTN</name>
<dbReference type="NCBIfam" id="NF040521">
    <property type="entry name" value="C45_proenzyme"/>
    <property type="match status" value="1"/>
</dbReference>
<dbReference type="OrthoDB" id="8109453at2"/>
<protein>
    <submittedName>
        <fullName evidence="2">Isopenicillin-N N-acyltransferase like protein</fullName>
    </submittedName>
</protein>
<dbReference type="GO" id="GO:0016746">
    <property type="term" value="F:acyltransferase activity"/>
    <property type="evidence" value="ECO:0007669"/>
    <property type="project" value="UniProtKB-KW"/>
</dbReference>